<evidence type="ECO:0000259" key="19">
    <source>
        <dbReference type="PROSITE" id="PS51987"/>
    </source>
</evidence>
<comment type="cofactor">
    <cofactor evidence="14">
        <name>Mg(2+)</name>
        <dbReference type="ChEBI" id="CHEBI:18420"/>
    </cofactor>
    <text evidence="14">Binds 2 Mg(2+) ions per subunit.</text>
</comment>
<evidence type="ECO:0000256" key="14">
    <source>
        <dbReference type="PIRSR" id="PIRSR604809-3"/>
    </source>
</evidence>
<accession>A0A8J6XYI2</accession>
<feature type="domain" description="GS beta-grasp" evidence="18">
    <location>
        <begin position="21"/>
        <end position="106"/>
    </location>
</feature>
<dbReference type="GO" id="GO:0005524">
    <property type="term" value="F:ATP binding"/>
    <property type="evidence" value="ECO:0007669"/>
    <property type="project" value="UniProtKB-KW"/>
</dbReference>
<feature type="binding site" evidence="14">
    <location>
        <position position="200"/>
    </location>
    <ligand>
        <name>Mg(2+)</name>
        <dbReference type="ChEBI" id="CHEBI:18420"/>
        <label>1</label>
    </ligand>
</feature>
<evidence type="ECO:0000313" key="21">
    <source>
        <dbReference type="Proteomes" id="UP000648239"/>
    </source>
</evidence>
<evidence type="ECO:0000256" key="8">
    <source>
        <dbReference type="ARBA" id="ARBA00022741"/>
    </source>
</evidence>
<feature type="domain" description="GS catalytic" evidence="19">
    <location>
        <begin position="113"/>
        <end position="448"/>
    </location>
</feature>
<feature type="binding site" evidence="12">
    <location>
        <position position="302"/>
    </location>
    <ligand>
        <name>L-glutamate</name>
        <dbReference type="ChEBI" id="CHEBI:29985"/>
    </ligand>
</feature>
<evidence type="ECO:0000256" key="11">
    <source>
        <dbReference type="ARBA" id="ARBA00049436"/>
    </source>
</evidence>
<reference evidence="20 21" key="1">
    <citation type="submission" date="2020-08" db="EMBL/GenBank/DDBJ databases">
        <title>Acidobacteriota in marine sediments use diverse sulfur dissimilation pathways.</title>
        <authorList>
            <person name="Wasmund K."/>
        </authorList>
    </citation>
    <scope>NUCLEOTIDE SEQUENCE [LARGE SCALE GENOMIC DNA]</scope>
    <source>
        <strain evidence="20">MAG AM4</strain>
    </source>
</reference>
<dbReference type="SUPFAM" id="SSF55931">
    <property type="entry name" value="Glutamine synthetase/guanido kinase"/>
    <property type="match status" value="1"/>
</dbReference>
<gene>
    <name evidence="20" type="primary">glnA</name>
    <name evidence="20" type="ORF">IFK94_13850</name>
</gene>
<feature type="binding site" evidence="13">
    <location>
        <position position="188"/>
    </location>
    <ligand>
        <name>ATP</name>
        <dbReference type="ChEBI" id="CHEBI:30616"/>
    </ligand>
</feature>
<evidence type="ECO:0000256" key="5">
    <source>
        <dbReference type="ARBA" id="ARBA00022490"/>
    </source>
</evidence>
<evidence type="ECO:0000256" key="6">
    <source>
        <dbReference type="ARBA" id="ARBA00022598"/>
    </source>
</evidence>
<feature type="binding site" evidence="14">
    <location>
        <position position="138"/>
    </location>
    <ligand>
        <name>Mg(2+)</name>
        <dbReference type="ChEBI" id="CHEBI:18420"/>
        <label>1</label>
    </ligand>
</feature>
<feature type="binding site" evidence="14">
    <location>
        <position position="193"/>
    </location>
    <ligand>
        <name>Mg(2+)</name>
        <dbReference type="ChEBI" id="CHEBI:18420"/>
        <label>1</label>
    </ligand>
</feature>
<keyword evidence="9 13" id="KW-0067">ATP-binding</keyword>
<dbReference type="PROSITE" id="PS00181">
    <property type="entry name" value="GLNA_ATP"/>
    <property type="match status" value="1"/>
</dbReference>
<evidence type="ECO:0000256" key="13">
    <source>
        <dbReference type="PIRSR" id="PIRSR604809-2"/>
    </source>
</evidence>
<keyword evidence="7 14" id="KW-0479">Metal-binding</keyword>
<comment type="caution">
    <text evidence="20">The sequence shown here is derived from an EMBL/GenBank/DDBJ whole genome shotgun (WGS) entry which is preliminary data.</text>
</comment>
<dbReference type="Gene3D" id="3.30.590.10">
    <property type="entry name" value="Glutamine synthetase/guanido kinase, catalytic domain"/>
    <property type="match status" value="1"/>
</dbReference>
<dbReference type="SUPFAM" id="SSF54368">
    <property type="entry name" value="Glutamine synthetase, N-terminal domain"/>
    <property type="match status" value="1"/>
</dbReference>
<dbReference type="EMBL" id="JACXWD010000066">
    <property type="protein sequence ID" value="MBD3869201.1"/>
    <property type="molecule type" value="Genomic_DNA"/>
</dbReference>
<evidence type="ECO:0000313" key="20">
    <source>
        <dbReference type="EMBL" id="MBD3869201.1"/>
    </source>
</evidence>
<feature type="binding site" evidence="14">
    <location>
        <position position="337"/>
    </location>
    <ligand>
        <name>Mg(2+)</name>
        <dbReference type="ChEBI" id="CHEBI:18420"/>
        <label>1</label>
    </ligand>
</feature>
<dbReference type="Pfam" id="PF00120">
    <property type="entry name" value="Gln-synt_C"/>
    <property type="match status" value="1"/>
</dbReference>
<feature type="binding site" evidence="12">
    <location>
        <position position="339"/>
    </location>
    <ligand>
        <name>L-glutamate</name>
        <dbReference type="ChEBI" id="CHEBI:29985"/>
    </ligand>
</feature>
<organism evidence="20 21">
    <name type="scientific">Candidatus Polarisedimenticola svalbardensis</name>
    <dbReference type="NCBI Taxonomy" id="2886004"/>
    <lineage>
        <taxon>Bacteria</taxon>
        <taxon>Pseudomonadati</taxon>
        <taxon>Acidobacteriota</taxon>
        <taxon>Candidatus Polarisedimenticolia</taxon>
        <taxon>Candidatus Polarisedimenticolales</taxon>
        <taxon>Candidatus Polarisedimenticolaceae</taxon>
        <taxon>Candidatus Polarisedimenticola</taxon>
    </lineage>
</organism>
<dbReference type="GO" id="GO:0005737">
    <property type="term" value="C:cytoplasm"/>
    <property type="evidence" value="ECO:0007669"/>
    <property type="project" value="UniProtKB-SubCell"/>
</dbReference>
<evidence type="ECO:0000256" key="17">
    <source>
        <dbReference type="RuleBase" id="RU004356"/>
    </source>
</evidence>
<evidence type="ECO:0000259" key="18">
    <source>
        <dbReference type="PROSITE" id="PS51986"/>
    </source>
</evidence>
<keyword evidence="8 13" id="KW-0547">Nucleotide-binding</keyword>
<dbReference type="GO" id="GO:0046872">
    <property type="term" value="F:metal ion binding"/>
    <property type="evidence" value="ECO:0007669"/>
    <property type="project" value="UniProtKB-KW"/>
</dbReference>
<evidence type="ECO:0000256" key="16">
    <source>
        <dbReference type="RuleBase" id="RU000384"/>
    </source>
</evidence>
<dbReference type="InterPro" id="IPR004809">
    <property type="entry name" value="Gln_synth_I"/>
</dbReference>
<feature type="binding site" evidence="12">
    <location>
        <position position="308"/>
    </location>
    <ligand>
        <name>L-glutamate</name>
        <dbReference type="ChEBI" id="CHEBI:29985"/>
    </ligand>
</feature>
<dbReference type="PANTHER" id="PTHR43785:SF12">
    <property type="entry name" value="TYPE-1 GLUTAMINE SYNTHETASE 2"/>
    <property type="match status" value="1"/>
</dbReference>
<dbReference type="NCBIfam" id="TIGR00653">
    <property type="entry name" value="GlnA"/>
    <property type="match status" value="1"/>
</dbReference>
<dbReference type="Proteomes" id="UP000648239">
    <property type="component" value="Unassembled WGS sequence"/>
</dbReference>
<protein>
    <recommendedName>
        <fullName evidence="4 17">Glutamine synthetase</fullName>
        <ecNumber evidence="3 17">6.3.1.2</ecNumber>
    </recommendedName>
</protein>
<evidence type="ECO:0000256" key="7">
    <source>
        <dbReference type="ARBA" id="ARBA00022723"/>
    </source>
</evidence>
<dbReference type="PROSITE" id="PS51987">
    <property type="entry name" value="GS_CATALYTIC"/>
    <property type="match status" value="1"/>
</dbReference>
<dbReference type="PROSITE" id="PS00180">
    <property type="entry name" value="GLNA_1"/>
    <property type="match status" value="1"/>
</dbReference>
<dbReference type="SMART" id="SM01230">
    <property type="entry name" value="Gln-synt_C"/>
    <property type="match status" value="1"/>
</dbReference>
<keyword evidence="6 17" id="KW-0436">Ligase</keyword>
<dbReference type="GO" id="GO:0006542">
    <property type="term" value="P:glutamine biosynthetic process"/>
    <property type="evidence" value="ECO:0007669"/>
    <property type="project" value="InterPro"/>
</dbReference>
<dbReference type="InterPro" id="IPR027302">
    <property type="entry name" value="Gln_synth_N_conserv_site"/>
</dbReference>
<evidence type="ECO:0000256" key="12">
    <source>
        <dbReference type="PIRSR" id="PIRSR604809-1"/>
    </source>
</evidence>
<evidence type="ECO:0000256" key="9">
    <source>
        <dbReference type="ARBA" id="ARBA00022840"/>
    </source>
</evidence>
<evidence type="ECO:0000256" key="10">
    <source>
        <dbReference type="ARBA" id="ARBA00022842"/>
    </source>
</evidence>
<dbReference type="PROSITE" id="PS51986">
    <property type="entry name" value="GS_BETA_GRASP"/>
    <property type="match status" value="1"/>
</dbReference>
<dbReference type="EC" id="6.3.1.2" evidence="3 17"/>
<evidence type="ECO:0000256" key="2">
    <source>
        <dbReference type="ARBA" id="ARBA00009897"/>
    </source>
</evidence>
<feature type="binding site" evidence="13">
    <location>
        <begin position="251"/>
        <end position="253"/>
    </location>
    <ligand>
        <name>ATP</name>
        <dbReference type="ChEBI" id="CHEBI:30616"/>
    </ligand>
</feature>
<dbReference type="AlphaFoldDB" id="A0A8J6XYI2"/>
<dbReference type="Gene3D" id="3.10.20.70">
    <property type="entry name" value="Glutamine synthetase, N-terminal domain"/>
    <property type="match status" value="1"/>
</dbReference>
<evidence type="ECO:0000256" key="1">
    <source>
        <dbReference type="ARBA" id="ARBA00004496"/>
    </source>
</evidence>
<keyword evidence="5" id="KW-0963">Cytoplasm</keyword>
<name>A0A8J6XYI2_9BACT</name>
<evidence type="ECO:0000256" key="3">
    <source>
        <dbReference type="ARBA" id="ARBA00012937"/>
    </source>
</evidence>
<evidence type="ECO:0000256" key="15">
    <source>
        <dbReference type="PROSITE-ProRule" id="PRU01330"/>
    </source>
</evidence>
<comment type="similarity">
    <text evidence="2 15 16">Belongs to the glutamine synthetase family.</text>
</comment>
<dbReference type="GO" id="GO:0004356">
    <property type="term" value="F:glutamine synthetase activity"/>
    <property type="evidence" value="ECO:0007669"/>
    <property type="project" value="UniProtKB-EC"/>
</dbReference>
<dbReference type="InterPro" id="IPR008147">
    <property type="entry name" value="Gln_synt_N"/>
</dbReference>
<evidence type="ECO:0000256" key="4">
    <source>
        <dbReference type="ARBA" id="ARBA00021364"/>
    </source>
</evidence>
<feature type="binding site" evidence="12">
    <location>
        <begin position="244"/>
        <end position="245"/>
    </location>
    <ligand>
        <name>L-glutamate</name>
        <dbReference type="ChEBI" id="CHEBI:29985"/>
    </ligand>
</feature>
<dbReference type="Pfam" id="PF03951">
    <property type="entry name" value="Gln-synt_N"/>
    <property type="match status" value="1"/>
</dbReference>
<sequence length="448" mass="49920">MDTRGSSPVEIDPILEECSRENVRFLRLQFTDVLGSNKNVEVPTGQFQKALRGEILFDGSSIEGFVRIEESDTLLRPDLATFRILPWEDGRGRIARVICDVTLPDGSPFSGCPRTALRQVVDGASSQGFTPVLGPEIEFFLFHRNDDGSPSTDTQDTGGYFDLTPMHRGEECRGRIVNAMEDLGFPVEAAHHEVAPGQHEIDFRRAEAVQIADTIATFRLVARKIALEYNLHATFMPKPLDGRNGSGMHVHQSLFRDGVNVFHDPAQPLELSETARQYIAGLLDHAKGMCAVTNPLVNSYKRLVSGYEAPTNIVWSEHNVSPLARIPARRGDSTRVELRMPDPSCNPYLALAAMISAGLDGVENGRDPGEPVNKDVFKLSHRERRRLRIDELPNDLREAVKELKKDDIIAGALGKNILGRLVEAQSAAWQEYTATVHTWELDRYLGRY</sequence>
<dbReference type="InterPro" id="IPR036651">
    <property type="entry name" value="Gln_synt_N_sf"/>
</dbReference>
<feature type="binding site" evidence="14">
    <location>
        <position position="249"/>
    </location>
    <ligand>
        <name>Mg(2+)</name>
        <dbReference type="ChEBI" id="CHEBI:18420"/>
        <label>1</label>
    </ligand>
</feature>
<dbReference type="InterPro" id="IPR027303">
    <property type="entry name" value="Gln_synth_gly_rich_site"/>
</dbReference>
<comment type="subcellular location">
    <subcellularLocation>
        <location evidence="1">Cytoplasm</location>
    </subcellularLocation>
</comment>
<dbReference type="PANTHER" id="PTHR43785">
    <property type="entry name" value="GAMMA-GLUTAMYLPUTRESCINE SYNTHETASE"/>
    <property type="match status" value="1"/>
</dbReference>
<dbReference type="InterPro" id="IPR008146">
    <property type="entry name" value="Gln_synth_cat_dom"/>
</dbReference>
<feature type="binding site" evidence="14">
    <location>
        <position position="136"/>
    </location>
    <ligand>
        <name>Mg(2+)</name>
        <dbReference type="ChEBI" id="CHEBI:18420"/>
        <label>1</label>
    </ligand>
</feature>
<keyword evidence="10 14" id="KW-0460">Magnesium</keyword>
<dbReference type="InterPro" id="IPR014746">
    <property type="entry name" value="Gln_synth/guanido_kin_cat_dom"/>
</dbReference>
<proteinExistence type="inferred from homology"/>
<comment type="catalytic activity">
    <reaction evidence="11 17">
        <text>L-glutamate + NH4(+) + ATP = L-glutamine + ADP + phosphate + H(+)</text>
        <dbReference type="Rhea" id="RHEA:16169"/>
        <dbReference type="ChEBI" id="CHEBI:15378"/>
        <dbReference type="ChEBI" id="CHEBI:28938"/>
        <dbReference type="ChEBI" id="CHEBI:29985"/>
        <dbReference type="ChEBI" id="CHEBI:30616"/>
        <dbReference type="ChEBI" id="CHEBI:43474"/>
        <dbReference type="ChEBI" id="CHEBI:58359"/>
        <dbReference type="ChEBI" id="CHEBI:456216"/>
        <dbReference type="EC" id="6.3.1.2"/>
    </reaction>
</comment>